<organism evidence="1 2">
    <name type="scientific">Araneus ventricosus</name>
    <name type="common">Orbweaver spider</name>
    <name type="synonym">Epeira ventricosa</name>
    <dbReference type="NCBI Taxonomy" id="182803"/>
    <lineage>
        <taxon>Eukaryota</taxon>
        <taxon>Metazoa</taxon>
        <taxon>Ecdysozoa</taxon>
        <taxon>Arthropoda</taxon>
        <taxon>Chelicerata</taxon>
        <taxon>Arachnida</taxon>
        <taxon>Araneae</taxon>
        <taxon>Araneomorphae</taxon>
        <taxon>Entelegynae</taxon>
        <taxon>Araneoidea</taxon>
        <taxon>Araneidae</taxon>
        <taxon>Araneus</taxon>
    </lineage>
</organism>
<dbReference type="Proteomes" id="UP000499080">
    <property type="component" value="Unassembled WGS sequence"/>
</dbReference>
<comment type="caution">
    <text evidence="1">The sequence shown here is derived from an EMBL/GenBank/DDBJ whole genome shotgun (WGS) entry which is preliminary data.</text>
</comment>
<evidence type="ECO:0000313" key="1">
    <source>
        <dbReference type="EMBL" id="GBO12432.1"/>
    </source>
</evidence>
<proteinExistence type="predicted"/>
<gene>
    <name evidence="1" type="ORF">AVEN_139328_1</name>
</gene>
<dbReference type="EMBL" id="BGPR01036972">
    <property type="protein sequence ID" value="GBO12432.1"/>
    <property type="molecule type" value="Genomic_DNA"/>
</dbReference>
<name>A0A4Y2UJQ7_ARAVE</name>
<accession>A0A4Y2UJQ7</accession>
<protein>
    <submittedName>
        <fullName evidence="1">Uncharacterized protein</fullName>
    </submittedName>
</protein>
<keyword evidence="2" id="KW-1185">Reference proteome</keyword>
<dbReference type="AlphaFoldDB" id="A0A4Y2UJQ7"/>
<reference evidence="1 2" key="1">
    <citation type="journal article" date="2019" name="Sci. Rep.">
        <title>Orb-weaving spider Araneus ventricosus genome elucidates the spidroin gene catalogue.</title>
        <authorList>
            <person name="Kono N."/>
            <person name="Nakamura H."/>
            <person name="Ohtoshi R."/>
            <person name="Moran D.A.P."/>
            <person name="Shinohara A."/>
            <person name="Yoshida Y."/>
            <person name="Fujiwara M."/>
            <person name="Mori M."/>
            <person name="Tomita M."/>
            <person name="Arakawa K."/>
        </authorList>
    </citation>
    <scope>NUCLEOTIDE SEQUENCE [LARGE SCALE GENOMIC DNA]</scope>
</reference>
<evidence type="ECO:0000313" key="2">
    <source>
        <dbReference type="Proteomes" id="UP000499080"/>
    </source>
</evidence>
<sequence>MLIGDPTDLRPEKSAILVVCLYSIQGRVAEFGVPGHFIVYSVQGNRSFRLDYWLPRLDYWLPRLDYWLPRFDYWLPRLDYWFPDWTTGYPDWTTGYPDWTTGYQYWITGQPDWTANVFKYK</sequence>